<dbReference type="PANTHER" id="PTHR12126">
    <property type="entry name" value="NADH-UBIQUINONE OXIDOREDUCTASE 39 KDA SUBUNIT-RELATED"/>
    <property type="match status" value="1"/>
</dbReference>
<sequence>MRIAVAGGTGVVGRHVVEAVSAAGHEPVVIARSQGVDLTTGAGLDGVLDGVGAVVDVSNVTTLSRRTAERFFVRASENILAAGRRAGVGHHVLLSIVGVDRSPLGYYRAKRRQEEEVLAGPLPATVLRATQFHEFVDQSLARVPGPVAVVPRMRMQPVAASEVAAYLVEIAVGEPQRRAADLAGPQVLEFADLAREVTAARGLRRRVLPVRVPGGAGRAMTNGSLLPTQDGPRGRITFREWLGADVR</sequence>
<keyword evidence="3" id="KW-1185">Reference proteome</keyword>
<protein>
    <submittedName>
        <fullName evidence="2">NAD(P)H-binding protein</fullName>
    </submittedName>
</protein>
<dbReference type="SUPFAM" id="SSF51735">
    <property type="entry name" value="NAD(P)-binding Rossmann-fold domains"/>
    <property type="match status" value="1"/>
</dbReference>
<proteinExistence type="predicted"/>
<dbReference type="Gene3D" id="3.40.50.720">
    <property type="entry name" value="NAD(P)-binding Rossmann-like Domain"/>
    <property type="match status" value="1"/>
</dbReference>
<evidence type="ECO:0000259" key="1">
    <source>
        <dbReference type="Pfam" id="PF01370"/>
    </source>
</evidence>
<evidence type="ECO:0000313" key="3">
    <source>
        <dbReference type="Proteomes" id="UP000661894"/>
    </source>
</evidence>
<dbReference type="InterPro" id="IPR001509">
    <property type="entry name" value="Epimerase_deHydtase"/>
</dbReference>
<dbReference type="Proteomes" id="UP000661894">
    <property type="component" value="Unassembled WGS sequence"/>
</dbReference>
<dbReference type="EMBL" id="JACSPO010000001">
    <property type="protein sequence ID" value="MBD8061037.1"/>
    <property type="molecule type" value="Genomic_DNA"/>
</dbReference>
<organism evidence="2 3">
    <name type="scientific">Oceanitalea stevensii</name>
    <dbReference type="NCBI Taxonomy" id="2763072"/>
    <lineage>
        <taxon>Bacteria</taxon>
        <taxon>Bacillati</taxon>
        <taxon>Actinomycetota</taxon>
        <taxon>Actinomycetes</taxon>
        <taxon>Micrococcales</taxon>
        <taxon>Bogoriellaceae</taxon>
        <taxon>Georgenia</taxon>
    </lineage>
</organism>
<dbReference type="RefSeq" id="WP_251838183.1">
    <property type="nucleotide sequence ID" value="NZ_JACSPO010000001.1"/>
</dbReference>
<dbReference type="Pfam" id="PF01370">
    <property type="entry name" value="Epimerase"/>
    <property type="match status" value="1"/>
</dbReference>
<name>A0ABR8YYP9_9MICO</name>
<feature type="domain" description="NAD-dependent epimerase/dehydratase" evidence="1">
    <location>
        <begin position="3"/>
        <end position="94"/>
    </location>
</feature>
<dbReference type="PANTHER" id="PTHR12126:SF11">
    <property type="entry name" value="NADH DEHYDROGENASE [UBIQUINONE] 1 ALPHA SUBCOMPLEX SUBUNIT 9, MITOCHONDRIAL"/>
    <property type="match status" value="1"/>
</dbReference>
<dbReference type="InterPro" id="IPR036291">
    <property type="entry name" value="NAD(P)-bd_dom_sf"/>
</dbReference>
<evidence type="ECO:0000313" key="2">
    <source>
        <dbReference type="EMBL" id="MBD8061037.1"/>
    </source>
</evidence>
<dbReference type="InterPro" id="IPR051207">
    <property type="entry name" value="ComplexI_NDUFA9_subunit"/>
</dbReference>
<gene>
    <name evidence="2" type="ORF">H9624_01710</name>
</gene>
<reference evidence="2 3" key="1">
    <citation type="submission" date="2020-08" db="EMBL/GenBank/DDBJ databases">
        <title>A Genomic Blueprint of the Chicken Gut Microbiome.</title>
        <authorList>
            <person name="Gilroy R."/>
            <person name="Ravi A."/>
            <person name="Getino M."/>
            <person name="Pursley I."/>
            <person name="Horton D.L."/>
            <person name="Alikhan N.-F."/>
            <person name="Baker D."/>
            <person name="Gharbi K."/>
            <person name="Hall N."/>
            <person name="Watson M."/>
            <person name="Adriaenssens E.M."/>
            <person name="Foster-Nyarko E."/>
            <person name="Jarju S."/>
            <person name="Secka A."/>
            <person name="Antonio M."/>
            <person name="Oren A."/>
            <person name="Chaudhuri R."/>
            <person name="La Ragione R.M."/>
            <person name="Hildebrand F."/>
            <person name="Pallen M.J."/>
        </authorList>
    </citation>
    <scope>NUCLEOTIDE SEQUENCE [LARGE SCALE GENOMIC DNA]</scope>
    <source>
        <strain evidence="2 3">Sa1BUA1</strain>
    </source>
</reference>
<accession>A0ABR8YYP9</accession>
<comment type="caution">
    <text evidence="2">The sequence shown here is derived from an EMBL/GenBank/DDBJ whole genome shotgun (WGS) entry which is preliminary data.</text>
</comment>